<evidence type="ECO:0000313" key="2">
    <source>
        <dbReference type="Proteomes" id="UP000821865"/>
    </source>
</evidence>
<evidence type="ECO:0000313" key="1">
    <source>
        <dbReference type="EMBL" id="KAH7974710.1"/>
    </source>
</evidence>
<comment type="caution">
    <text evidence="1">The sequence shown here is derived from an EMBL/GenBank/DDBJ whole genome shotgun (WGS) entry which is preliminary data.</text>
</comment>
<name>A0ACB8DQC1_DERSI</name>
<accession>A0ACB8DQC1</accession>
<dbReference type="EMBL" id="CM023479">
    <property type="protein sequence ID" value="KAH7974710.1"/>
    <property type="molecule type" value="Genomic_DNA"/>
</dbReference>
<reference evidence="1" key="1">
    <citation type="submission" date="2020-05" db="EMBL/GenBank/DDBJ databases">
        <title>Large-scale comparative analyses of tick genomes elucidate their genetic diversity and vector capacities.</title>
        <authorList>
            <person name="Jia N."/>
            <person name="Wang J."/>
            <person name="Shi W."/>
            <person name="Du L."/>
            <person name="Sun Y."/>
            <person name="Zhan W."/>
            <person name="Jiang J."/>
            <person name="Wang Q."/>
            <person name="Zhang B."/>
            <person name="Ji P."/>
            <person name="Sakyi L.B."/>
            <person name="Cui X."/>
            <person name="Yuan T."/>
            <person name="Jiang B."/>
            <person name="Yang W."/>
            <person name="Lam T.T.-Y."/>
            <person name="Chang Q."/>
            <person name="Ding S."/>
            <person name="Wang X."/>
            <person name="Zhu J."/>
            <person name="Ruan X."/>
            <person name="Zhao L."/>
            <person name="Wei J."/>
            <person name="Que T."/>
            <person name="Du C."/>
            <person name="Cheng J."/>
            <person name="Dai P."/>
            <person name="Han X."/>
            <person name="Huang E."/>
            <person name="Gao Y."/>
            <person name="Liu J."/>
            <person name="Shao H."/>
            <person name="Ye R."/>
            <person name="Li L."/>
            <person name="Wei W."/>
            <person name="Wang X."/>
            <person name="Wang C."/>
            <person name="Yang T."/>
            <person name="Huo Q."/>
            <person name="Li W."/>
            <person name="Guo W."/>
            <person name="Chen H."/>
            <person name="Zhou L."/>
            <person name="Ni X."/>
            <person name="Tian J."/>
            <person name="Zhou Y."/>
            <person name="Sheng Y."/>
            <person name="Liu T."/>
            <person name="Pan Y."/>
            <person name="Xia L."/>
            <person name="Li J."/>
            <person name="Zhao F."/>
            <person name="Cao W."/>
        </authorList>
    </citation>
    <scope>NUCLEOTIDE SEQUENCE</scope>
    <source>
        <strain evidence="1">Dsil-2018</strain>
    </source>
</reference>
<gene>
    <name evidence="1" type="ORF">HPB49_018391</name>
</gene>
<sequence length="78" mass="9183">MDVSNLQQHIHCNDANACQFDEIEDPRLQWLENDFLVYIEVLKTESPAQNFLSKETHHALVLTTNSNVQRIRYLLNEK</sequence>
<protein>
    <submittedName>
        <fullName evidence="1">Uncharacterized protein</fullName>
    </submittedName>
</protein>
<dbReference type="Proteomes" id="UP000821865">
    <property type="component" value="Chromosome 10"/>
</dbReference>
<keyword evidence="2" id="KW-1185">Reference proteome</keyword>
<organism evidence="1 2">
    <name type="scientific">Dermacentor silvarum</name>
    <name type="common">Tick</name>
    <dbReference type="NCBI Taxonomy" id="543639"/>
    <lineage>
        <taxon>Eukaryota</taxon>
        <taxon>Metazoa</taxon>
        <taxon>Ecdysozoa</taxon>
        <taxon>Arthropoda</taxon>
        <taxon>Chelicerata</taxon>
        <taxon>Arachnida</taxon>
        <taxon>Acari</taxon>
        <taxon>Parasitiformes</taxon>
        <taxon>Ixodida</taxon>
        <taxon>Ixodoidea</taxon>
        <taxon>Ixodidae</taxon>
        <taxon>Rhipicephalinae</taxon>
        <taxon>Dermacentor</taxon>
    </lineage>
</organism>
<proteinExistence type="predicted"/>